<evidence type="ECO:0000313" key="4">
    <source>
        <dbReference type="Proteomes" id="UP000198816"/>
    </source>
</evidence>
<dbReference type="SUPFAM" id="SSF52242">
    <property type="entry name" value="Cobalamin (vitamin B12)-binding domain"/>
    <property type="match status" value="1"/>
</dbReference>
<dbReference type="Pfam" id="PF02607">
    <property type="entry name" value="B12-binding_2"/>
    <property type="match status" value="1"/>
</dbReference>
<dbReference type="STRING" id="1058.SAMN05421783_102211"/>
<dbReference type="GO" id="GO:0046872">
    <property type="term" value="F:metal ion binding"/>
    <property type="evidence" value="ECO:0007669"/>
    <property type="project" value="InterPro"/>
</dbReference>
<sequence>MVSLKMSPLPDRLSDGKDVGRAPVGADAGDDLERYLQALIAGDSATCAHLVDKALAADIPVPRIYEGLMKPALYRIGELWVRNQVSIACEHLATTITEGLLNRVYPNIVHARHCGRKVVLATVEDELHQVGLKMVADLFEMHGWDARLVRAGVSIDRLLETIERERPDAVGLSLSVDFHVDGLERTLRCLRAAYPQLPILIGGQGLAHGGHEGLDAYPGVTCIASLDDLSRLLRSGPPWTCRSVEQVP</sequence>
<dbReference type="InterPro" id="IPR036594">
    <property type="entry name" value="Meth_synthase_dom"/>
</dbReference>
<dbReference type="InterPro" id="IPR006158">
    <property type="entry name" value="Cobalamin-bd"/>
</dbReference>
<accession>A0A1H2RXR4</accession>
<dbReference type="PROSITE" id="PS51332">
    <property type="entry name" value="B12_BINDING"/>
    <property type="match status" value="1"/>
</dbReference>
<reference evidence="4" key="1">
    <citation type="submission" date="2016-10" db="EMBL/GenBank/DDBJ databases">
        <authorList>
            <person name="Varghese N."/>
            <person name="Submissions S."/>
        </authorList>
    </citation>
    <scope>NUCLEOTIDE SEQUENCE [LARGE SCALE GENOMIC DNA]</scope>
    <source>
        <strain evidence="4">DSM 217</strain>
    </source>
</reference>
<gene>
    <name evidence="3" type="ORF">SAMN05421783_102211</name>
</gene>
<name>A0A1H2RXR4_THIRO</name>
<evidence type="ECO:0000256" key="1">
    <source>
        <dbReference type="SAM" id="MobiDB-lite"/>
    </source>
</evidence>
<organism evidence="3 4">
    <name type="scientific">Thiocapsa roseopersicina</name>
    <dbReference type="NCBI Taxonomy" id="1058"/>
    <lineage>
        <taxon>Bacteria</taxon>
        <taxon>Pseudomonadati</taxon>
        <taxon>Pseudomonadota</taxon>
        <taxon>Gammaproteobacteria</taxon>
        <taxon>Chromatiales</taxon>
        <taxon>Chromatiaceae</taxon>
        <taxon>Thiocapsa</taxon>
    </lineage>
</organism>
<evidence type="ECO:0000259" key="2">
    <source>
        <dbReference type="PROSITE" id="PS51332"/>
    </source>
</evidence>
<feature type="region of interest" description="Disordered" evidence="1">
    <location>
        <begin position="1"/>
        <end position="22"/>
    </location>
</feature>
<evidence type="ECO:0000313" key="3">
    <source>
        <dbReference type="EMBL" id="SDW24085.1"/>
    </source>
</evidence>
<dbReference type="Proteomes" id="UP000198816">
    <property type="component" value="Unassembled WGS sequence"/>
</dbReference>
<protein>
    <submittedName>
        <fullName evidence="3">Methanogenic corrinoid protein MtbC1</fullName>
    </submittedName>
</protein>
<dbReference type="InterPro" id="IPR003759">
    <property type="entry name" value="Cbl-bd_cap"/>
</dbReference>
<proteinExistence type="predicted"/>
<keyword evidence="4" id="KW-1185">Reference proteome</keyword>
<dbReference type="Pfam" id="PF02310">
    <property type="entry name" value="B12-binding"/>
    <property type="match status" value="1"/>
</dbReference>
<dbReference type="CDD" id="cd02065">
    <property type="entry name" value="B12-binding_like"/>
    <property type="match status" value="1"/>
</dbReference>
<feature type="domain" description="B12-binding" evidence="2">
    <location>
        <begin position="115"/>
        <end position="240"/>
    </location>
</feature>
<dbReference type="AlphaFoldDB" id="A0A1H2RXR4"/>
<dbReference type="EMBL" id="FNNZ01000002">
    <property type="protein sequence ID" value="SDW24085.1"/>
    <property type="molecule type" value="Genomic_DNA"/>
</dbReference>
<dbReference type="GO" id="GO:0031419">
    <property type="term" value="F:cobalamin binding"/>
    <property type="evidence" value="ECO:0007669"/>
    <property type="project" value="InterPro"/>
</dbReference>
<dbReference type="InterPro" id="IPR036724">
    <property type="entry name" value="Cobalamin-bd_sf"/>
</dbReference>
<dbReference type="Gene3D" id="1.10.1240.10">
    <property type="entry name" value="Methionine synthase domain"/>
    <property type="match status" value="1"/>
</dbReference>
<dbReference type="Gene3D" id="3.40.50.280">
    <property type="entry name" value="Cobalamin-binding domain"/>
    <property type="match status" value="1"/>
</dbReference>